<proteinExistence type="predicted"/>
<name>A0A1A8CTY2_NOTKA</name>
<accession>A0A1A8CTY2</accession>
<organism evidence="1">
    <name type="scientific">Nothobranchius kadleci</name>
    <name type="common">African annual killifish</name>
    <dbReference type="NCBI Taxonomy" id="1051664"/>
    <lineage>
        <taxon>Eukaryota</taxon>
        <taxon>Metazoa</taxon>
        <taxon>Chordata</taxon>
        <taxon>Craniata</taxon>
        <taxon>Vertebrata</taxon>
        <taxon>Euteleostomi</taxon>
        <taxon>Actinopterygii</taxon>
        <taxon>Neopterygii</taxon>
        <taxon>Teleostei</taxon>
        <taxon>Neoteleostei</taxon>
        <taxon>Acanthomorphata</taxon>
        <taxon>Ovalentaria</taxon>
        <taxon>Atherinomorphae</taxon>
        <taxon>Cyprinodontiformes</taxon>
        <taxon>Nothobranchiidae</taxon>
        <taxon>Nothobranchius</taxon>
    </lineage>
</organism>
<gene>
    <name evidence="1" type="primary">AL954146.1</name>
</gene>
<sequence>SVTGTTGAESPVTCCVLDLRLVAKIPARYECTRQLLDFFLASFCVG</sequence>
<reference evidence="1" key="2">
    <citation type="submission" date="2016-06" db="EMBL/GenBank/DDBJ databases">
        <title>The genome of a short-lived fish provides insights into sex chromosome evolution and the genetic control of aging.</title>
        <authorList>
            <person name="Reichwald K."/>
            <person name="Felder M."/>
            <person name="Petzold A."/>
            <person name="Koch P."/>
            <person name="Groth M."/>
            <person name="Platzer M."/>
        </authorList>
    </citation>
    <scope>NUCLEOTIDE SEQUENCE</scope>
    <source>
        <tissue evidence="1">Brain</tissue>
    </source>
</reference>
<dbReference type="AlphaFoldDB" id="A0A1A8CTY2"/>
<protein>
    <submittedName>
        <fullName evidence="1">Uncharacterized protein</fullName>
    </submittedName>
</protein>
<reference evidence="1" key="1">
    <citation type="submission" date="2016-05" db="EMBL/GenBank/DDBJ databases">
        <authorList>
            <person name="Lavstsen T."/>
            <person name="Jespersen J.S."/>
        </authorList>
    </citation>
    <scope>NUCLEOTIDE SEQUENCE</scope>
    <source>
        <tissue evidence="1">Brain</tissue>
    </source>
</reference>
<feature type="non-terminal residue" evidence="1">
    <location>
        <position position="1"/>
    </location>
</feature>
<evidence type="ECO:0000313" key="1">
    <source>
        <dbReference type="EMBL" id="SBP83209.1"/>
    </source>
</evidence>
<dbReference type="EMBL" id="HADZ01019268">
    <property type="protein sequence ID" value="SBP83209.1"/>
    <property type="molecule type" value="Transcribed_RNA"/>
</dbReference>
<feature type="non-terminal residue" evidence="1">
    <location>
        <position position="46"/>
    </location>
</feature>